<dbReference type="Gene3D" id="3.30.160.60">
    <property type="entry name" value="Classic Zinc Finger"/>
    <property type="match status" value="3"/>
</dbReference>
<dbReference type="SMART" id="SM00355">
    <property type="entry name" value="ZnF_C2H2"/>
    <property type="match status" value="3"/>
</dbReference>
<feature type="region of interest" description="Disordered" evidence="9">
    <location>
        <begin position="157"/>
        <end position="186"/>
    </location>
</feature>
<feature type="compositionally biased region" description="Polar residues" evidence="9">
    <location>
        <begin position="248"/>
        <end position="267"/>
    </location>
</feature>
<evidence type="ECO:0000256" key="8">
    <source>
        <dbReference type="PROSITE-ProRule" id="PRU00042"/>
    </source>
</evidence>
<keyword evidence="4 8" id="KW-0863">Zinc-finger</keyword>
<dbReference type="STRING" id="109280.ENSHCOP00000011541"/>
<feature type="domain" description="C2H2-type" evidence="10">
    <location>
        <begin position="451"/>
        <end position="478"/>
    </location>
</feature>
<keyword evidence="6" id="KW-0238">DNA-binding</keyword>
<feature type="compositionally biased region" description="Polar residues" evidence="9">
    <location>
        <begin position="177"/>
        <end position="186"/>
    </location>
</feature>
<dbReference type="GeneTree" id="ENSGT01150000286953"/>
<dbReference type="GO" id="GO:0000122">
    <property type="term" value="P:negative regulation of transcription by RNA polymerase II"/>
    <property type="evidence" value="ECO:0007669"/>
    <property type="project" value="UniProtKB-ARBA"/>
</dbReference>
<keyword evidence="12" id="KW-1185">Reference proteome</keyword>
<dbReference type="FunFam" id="3.30.160.60:FF:001155">
    <property type="entry name" value="Zinc finger 30C"/>
    <property type="match status" value="1"/>
</dbReference>
<dbReference type="PROSITE" id="PS50157">
    <property type="entry name" value="ZINC_FINGER_C2H2_2"/>
    <property type="match status" value="3"/>
</dbReference>
<protein>
    <submittedName>
        <fullName evidence="11">Si:ch73-109d9.3</fullName>
    </submittedName>
</protein>
<dbReference type="GO" id="GO:0000981">
    <property type="term" value="F:DNA-binding transcription factor activity, RNA polymerase II-specific"/>
    <property type="evidence" value="ECO:0007669"/>
    <property type="project" value="TreeGrafter"/>
</dbReference>
<evidence type="ECO:0000256" key="7">
    <source>
        <dbReference type="ARBA" id="ARBA00023242"/>
    </source>
</evidence>
<dbReference type="OMA" id="KECDPVK"/>
<sequence>MSDLDTLVVTFQTQLLDLMETVVKTTMYKVTQLVENCFLDEVKRRSQELETLRIRLECAEMKLNNRGVKEGKKDGTFVEITSDADDNTSEERLGELHGDVLMSCAGKNESETRWTDSPICDIESEADEPLAILTPEEGTHKIEHAGVMPAIDVKEEVNGGSDSDSASVRIHAYPGDSQETSKGLESSDMSTHLSVEMHTGWTDLTLHRHRVRPDWNCHPAKSNCSLQQAKEELVDSVIEADRRHVNTSRDQLSASESSFMQNPNSPSVPIKQEDFDGGGADSRHVSNKASTKAGTASFSCAETKKPIQEGIKLHSKDSTCDRLQASVKQVSRALKKPPPIPSGSTAALSQIHSQTFNVNSLNKISSTSKAAPPTTLPVQRDHLANKLTATLWVNNRAQPPSANSHHGYLISHPDAHPVFRHSLRCGQCGKCFPHPSNLKAHLQTHTGERPFCCSLCGRSFTKLSNLKAHRRVHTGERPYCCLACGKRFTQKCNLKRHQRIHVDV</sequence>
<proteinExistence type="predicted"/>
<evidence type="ECO:0000256" key="3">
    <source>
        <dbReference type="ARBA" id="ARBA00022737"/>
    </source>
</evidence>
<comment type="subcellular location">
    <subcellularLocation>
        <location evidence="1">Nucleus</location>
    </subcellularLocation>
</comment>
<reference evidence="11" key="1">
    <citation type="submission" date="2025-08" db="UniProtKB">
        <authorList>
            <consortium name="Ensembl"/>
        </authorList>
    </citation>
    <scope>IDENTIFICATION</scope>
</reference>
<dbReference type="InterPro" id="IPR013087">
    <property type="entry name" value="Znf_C2H2_type"/>
</dbReference>
<evidence type="ECO:0000256" key="1">
    <source>
        <dbReference type="ARBA" id="ARBA00004123"/>
    </source>
</evidence>
<evidence type="ECO:0000256" key="4">
    <source>
        <dbReference type="ARBA" id="ARBA00022771"/>
    </source>
</evidence>
<dbReference type="Ensembl" id="ENSHCOT00000026606.1">
    <property type="protein sequence ID" value="ENSHCOP00000011541.1"/>
    <property type="gene ID" value="ENSHCOG00000014377.1"/>
</dbReference>
<dbReference type="PANTHER" id="PTHR24394:SF44">
    <property type="entry name" value="ZINC FINGER PROTEIN 271-LIKE"/>
    <property type="match status" value="1"/>
</dbReference>
<dbReference type="Pfam" id="PF00096">
    <property type="entry name" value="zf-C2H2"/>
    <property type="match status" value="3"/>
</dbReference>
<dbReference type="GO" id="GO:0008270">
    <property type="term" value="F:zinc ion binding"/>
    <property type="evidence" value="ECO:0007669"/>
    <property type="project" value="UniProtKB-KW"/>
</dbReference>
<dbReference type="GO" id="GO:0005634">
    <property type="term" value="C:nucleus"/>
    <property type="evidence" value="ECO:0007669"/>
    <property type="project" value="UniProtKB-SubCell"/>
</dbReference>
<keyword evidence="3" id="KW-0677">Repeat</keyword>
<dbReference type="FunFam" id="3.30.160.60:FF:001465">
    <property type="entry name" value="Zinc finger protein 560"/>
    <property type="match status" value="1"/>
</dbReference>
<evidence type="ECO:0000256" key="5">
    <source>
        <dbReference type="ARBA" id="ARBA00022833"/>
    </source>
</evidence>
<dbReference type="Proteomes" id="UP000264820">
    <property type="component" value="Unplaced"/>
</dbReference>
<keyword evidence="7" id="KW-0539">Nucleus</keyword>
<feature type="region of interest" description="Disordered" evidence="9">
    <location>
        <begin position="245"/>
        <end position="295"/>
    </location>
</feature>
<evidence type="ECO:0000313" key="12">
    <source>
        <dbReference type="Proteomes" id="UP000264820"/>
    </source>
</evidence>
<evidence type="ECO:0000256" key="6">
    <source>
        <dbReference type="ARBA" id="ARBA00023125"/>
    </source>
</evidence>
<name>A0A3Q2YE42_HIPCM</name>
<keyword evidence="5" id="KW-0862">Zinc</keyword>
<evidence type="ECO:0000259" key="10">
    <source>
        <dbReference type="PROSITE" id="PS50157"/>
    </source>
</evidence>
<reference evidence="11" key="2">
    <citation type="submission" date="2025-09" db="UniProtKB">
        <authorList>
            <consortium name="Ensembl"/>
        </authorList>
    </citation>
    <scope>IDENTIFICATION</scope>
</reference>
<dbReference type="InterPro" id="IPR036236">
    <property type="entry name" value="Znf_C2H2_sf"/>
</dbReference>
<evidence type="ECO:0000256" key="2">
    <source>
        <dbReference type="ARBA" id="ARBA00022723"/>
    </source>
</evidence>
<evidence type="ECO:0000256" key="9">
    <source>
        <dbReference type="SAM" id="MobiDB-lite"/>
    </source>
</evidence>
<feature type="domain" description="C2H2-type" evidence="10">
    <location>
        <begin position="479"/>
        <end position="504"/>
    </location>
</feature>
<dbReference type="PANTHER" id="PTHR24394">
    <property type="entry name" value="ZINC FINGER PROTEIN"/>
    <property type="match status" value="1"/>
</dbReference>
<dbReference type="GO" id="GO:0003677">
    <property type="term" value="F:DNA binding"/>
    <property type="evidence" value="ECO:0007669"/>
    <property type="project" value="UniProtKB-KW"/>
</dbReference>
<evidence type="ECO:0000313" key="11">
    <source>
        <dbReference type="Ensembl" id="ENSHCOP00000011541.1"/>
    </source>
</evidence>
<dbReference type="PROSITE" id="PS00028">
    <property type="entry name" value="ZINC_FINGER_C2H2_1"/>
    <property type="match status" value="3"/>
</dbReference>
<accession>A0A3Q2YE42</accession>
<dbReference type="FunFam" id="3.30.160.60:FF:000358">
    <property type="entry name" value="zinc finger protein 24"/>
    <property type="match status" value="1"/>
</dbReference>
<keyword evidence="2" id="KW-0479">Metal-binding</keyword>
<dbReference type="AlphaFoldDB" id="A0A3Q2YE42"/>
<feature type="domain" description="C2H2-type" evidence="10">
    <location>
        <begin position="423"/>
        <end position="450"/>
    </location>
</feature>
<dbReference type="SUPFAM" id="SSF57667">
    <property type="entry name" value="beta-beta-alpha zinc fingers"/>
    <property type="match status" value="2"/>
</dbReference>
<organism evidence="11 12">
    <name type="scientific">Hippocampus comes</name>
    <name type="common">Tiger tail seahorse</name>
    <dbReference type="NCBI Taxonomy" id="109280"/>
    <lineage>
        <taxon>Eukaryota</taxon>
        <taxon>Metazoa</taxon>
        <taxon>Chordata</taxon>
        <taxon>Craniata</taxon>
        <taxon>Vertebrata</taxon>
        <taxon>Euteleostomi</taxon>
        <taxon>Actinopterygii</taxon>
        <taxon>Neopterygii</taxon>
        <taxon>Teleostei</taxon>
        <taxon>Neoteleostei</taxon>
        <taxon>Acanthomorphata</taxon>
        <taxon>Syngnathiaria</taxon>
        <taxon>Syngnathiformes</taxon>
        <taxon>Syngnathoidei</taxon>
        <taxon>Syngnathidae</taxon>
        <taxon>Hippocampus</taxon>
    </lineage>
</organism>